<keyword evidence="3 8" id="KW-0378">Hydrolase</keyword>
<evidence type="ECO:0000256" key="1">
    <source>
        <dbReference type="ARBA" id="ARBA00022670"/>
    </source>
</evidence>
<keyword evidence="9" id="KW-1185">Reference proteome</keyword>
<evidence type="ECO:0000313" key="8">
    <source>
        <dbReference type="EMBL" id="QDU87763.1"/>
    </source>
</evidence>
<dbReference type="Gene3D" id="3.40.350.10">
    <property type="entry name" value="Creatinase/prolidase N-terminal domain"/>
    <property type="match status" value="1"/>
</dbReference>
<gene>
    <name evidence="8" type="ORF">Pla175_11290</name>
</gene>
<keyword evidence="4" id="KW-0482">Metalloprotease</keyword>
<name>A0A518D8H3_9BACT</name>
<accession>A0A518D8H3</accession>
<dbReference type="InterPro" id="IPR050659">
    <property type="entry name" value="Peptidase_M24B"/>
</dbReference>
<dbReference type="GO" id="GO:0046872">
    <property type="term" value="F:metal ion binding"/>
    <property type="evidence" value="ECO:0007669"/>
    <property type="project" value="UniProtKB-KW"/>
</dbReference>
<dbReference type="KEGG" id="pnd:Pla175_11290"/>
<dbReference type="Proteomes" id="UP000317429">
    <property type="component" value="Chromosome"/>
</dbReference>
<dbReference type="RefSeq" id="WP_145281954.1">
    <property type="nucleotide sequence ID" value="NZ_CP036291.1"/>
</dbReference>
<dbReference type="InterPro" id="IPR001131">
    <property type="entry name" value="Peptidase_M24B_aminopep-P_CS"/>
</dbReference>
<dbReference type="InterPro" id="IPR036005">
    <property type="entry name" value="Creatinase/aminopeptidase-like"/>
</dbReference>
<proteinExistence type="inferred from homology"/>
<dbReference type="InterPro" id="IPR029149">
    <property type="entry name" value="Creatin/AminoP/Spt16_N"/>
</dbReference>
<dbReference type="PANTHER" id="PTHR46112">
    <property type="entry name" value="AMINOPEPTIDASE"/>
    <property type="match status" value="1"/>
</dbReference>
<dbReference type="SUPFAM" id="SSF53092">
    <property type="entry name" value="Creatinase/prolidase N-terminal domain"/>
    <property type="match status" value="1"/>
</dbReference>
<evidence type="ECO:0000256" key="4">
    <source>
        <dbReference type="ARBA" id="ARBA00023049"/>
    </source>
</evidence>
<evidence type="ECO:0000256" key="2">
    <source>
        <dbReference type="ARBA" id="ARBA00022723"/>
    </source>
</evidence>
<dbReference type="PANTHER" id="PTHR46112:SF8">
    <property type="entry name" value="CYTOPLASMIC PEPTIDASE PEPQ-RELATED"/>
    <property type="match status" value="1"/>
</dbReference>
<dbReference type="InterPro" id="IPR000587">
    <property type="entry name" value="Creatinase_N"/>
</dbReference>
<dbReference type="EMBL" id="CP036291">
    <property type="protein sequence ID" value="QDU87763.1"/>
    <property type="molecule type" value="Genomic_DNA"/>
</dbReference>
<dbReference type="Gene3D" id="3.90.230.10">
    <property type="entry name" value="Creatinase/methionine aminopeptidase superfamily"/>
    <property type="match status" value="1"/>
</dbReference>
<dbReference type="EC" id="3.4.-.-" evidence="8"/>
<evidence type="ECO:0000256" key="3">
    <source>
        <dbReference type="ARBA" id="ARBA00022801"/>
    </source>
</evidence>
<evidence type="ECO:0000259" key="7">
    <source>
        <dbReference type="Pfam" id="PF01321"/>
    </source>
</evidence>
<dbReference type="AlphaFoldDB" id="A0A518D8H3"/>
<comment type="similarity">
    <text evidence="5">Belongs to the peptidase M24B family.</text>
</comment>
<sequence>MNPLEPRRKKLRQLVRKAKVDALLVSDPLNVTYLTGFTGDSAYLLISQDDELLVTDSRFPLQLAQDCPWLKLVVRESGQKMKATLVDVFAKWGLGKVGVEGGTMTVGEYNALSEALTDVALEPCDGLVEQLRGIKDKQEIDAVRLACDQARRAFEVVRAGLRPDMTELEAAAELEYQARKFGGRGLSFPPIIGVGPGGALPHYGPANVRFGEADFALFDWGVNSGWYVSDITRMVVTGRVTDRFRKLYNVVLEAQLTAIEAIKPGAKLQDVDAAARNVIEAAGYGKNFRHSLGHGIGLRVHEGVRLAQGEEGLLEAGMIVTVEPGVYFEGWGGIRIEDDVLVTRTGNEVLTTVPKQLEQCVLN</sequence>
<dbReference type="GO" id="GO:0008237">
    <property type="term" value="F:metallopeptidase activity"/>
    <property type="evidence" value="ECO:0007669"/>
    <property type="project" value="UniProtKB-KW"/>
</dbReference>
<keyword evidence="2 5" id="KW-0479">Metal-binding</keyword>
<dbReference type="Pfam" id="PF01321">
    <property type="entry name" value="Creatinase_N"/>
    <property type="match status" value="1"/>
</dbReference>
<reference evidence="8 9" key="1">
    <citation type="submission" date="2019-02" db="EMBL/GenBank/DDBJ databases">
        <title>Deep-cultivation of Planctomycetes and their phenomic and genomic characterization uncovers novel biology.</title>
        <authorList>
            <person name="Wiegand S."/>
            <person name="Jogler M."/>
            <person name="Boedeker C."/>
            <person name="Pinto D."/>
            <person name="Vollmers J."/>
            <person name="Rivas-Marin E."/>
            <person name="Kohn T."/>
            <person name="Peeters S.H."/>
            <person name="Heuer A."/>
            <person name="Rast P."/>
            <person name="Oberbeckmann S."/>
            <person name="Bunk B."/>
            <person name="Jeske O."/>
            <person name="Meyerdierks A."/>
            <person name="Storesund J.E."/>
            <person name="Kallscheuer N."/>
            <person name="Luecker S."/>
            <person name="Lage O.M."/>
            <person name="Pohl T."/>
            <person name="Merkel B.J."/>
            <person name="Hornburger P."/>
            <person name="Mueller R.-W."/>
            <person name="Bruemmer F."/>
            <person name="Labrenz M."/>
            <person name="Spormann A.M."/>
            <person name="Op den Camp H."/>
            <person name="Overmann J."/>
            <person name="Amann R."/>
            <person name="Jetten M.S.M."/>
            <person name="Mascher T."/>
            <person name="Medema M.H."/>
            <person name="Devos D.P."/>
            <person name="Kaster A.-K."/>
            <person name="Ovreas L."/>
            <person name="Rohde M."/>
            <person name="Galperin M.Y."/>
            <person name="Jogler C."/>
        </authorList>
    </citation>
    <scope>NUCLEOTIDE SEQUENCE [LARGE SCALE GENOMIC DNA]</scope>
    <source>
        <strain evidence="8 9">Pla175</strain>
    </source>
</reference>
<protein>
    <submittedName>
        <fullName evidence="8">Putative peptidase</fullName>
        <ecNumber evidence="8">3.4.-.-</ecNumber>
    </submittedName>
</protein>
<feature type="domain" description="Peptidase M24" evidence="6">
    <location>
        <begin position="142"/>
        <end position="343"/>
    </location>
</feature>
<dbReference type="OrthoDB" id="9806388at2"/>
<evidence type="ECO:0000313" key="9">
    <source>
        <dbReference type="Proteomes" id="UP000317429"/>
    </source>
</evidence>
<keyword evidence="1" id="KW-0645">Protease</keyword>
<organism evidence="8 9">
    <name type="scientific">Pirellulimonas nuda</name>
    <dbReference type="NCBI Taxonomy" id="2528009"/>
    <lineage>
        <taxon>Bacteria</taxon>
        <taxon>Pseudomonadati</taxon>
        <taxon>Planctomycetota</taxon>
        <taxon>Planctomycetia</taxon>
        <taxon>Pirellulales</taxon>
        <taxon>Lacipirellulaceae</taxon>
        <taxon>Pirellulimonas</taxon>
    </lineage>
</organism>
<dbReference type="PROSITE" id="PS00491">
    <property type="entry name" value="PROLINE_PEPTIDASE"/>
    <property type="match status" value="1"/>
</dbReference>
<dbReference type="CDD" id="cd01092">
    <property type="entry name" value="APP-like"/>
    <property type="match status" value="1"/>
</dbReference>
<evidence type="ECO:0000259" key="6">
    <source>
        <dbReference type="Pfam" id="PF00557"/>
    </source>
</evidence>
<feature type="domain" description="Creatinase N-terminal" evidence="7">
    <location>
        <begin position="7"/>
        <end position="133"/>
    </location>
</feature>
<dbReference type="InterPro" id="IPR000994">
    <property type="entry name" value="Pept_M24"/>
</dbReference>
<dbReference type="Pfam" id="PF00557">
    <property type="entry name" value="Peptidase_M24"/>
    <property type="match status" value="1"/>
</dbReference>
<dbReference type="GO" id="GO:0006508">
    <property type="term" value="P:proteolysis"/>
    <property type="evidence" value="ECO:0007669"/>
    <property type="project" value="UniProtKB-KW"/>
</dbReference>
<dbReference type="SUPFAM" id="SSF55920">
    <property type="entry name" value="Creatinase/aminopeptidase"/>
    <property type="match status" value="1"/>
</dbReference>
<evidence type="ECO:0000256" key="5">
    <source>
        <dbReference type="RuleBase" id="RU000590"/>
    </source>
</evidence>